<dbReference type="RefSeq" id="WP_089711514.1">
    <property type="nucleotide sequence ID" value="NZ_FOBC01000005.1"/>
</dbReference>
<dbReference type="CDD" id="cd06225">
    <property type="entry name" value="HAMP"/>
    <property type="match status" value="1"/>
</dbReference>
<dbReference type="Gene3D" id="3.30.565.10">
    <property type="entry name" value="Histidine kinase-like ATPase, C-terminal domain"/>
    <property type="match status" value="1"/>
</dbReference>
<dbReference type="PANTHER" id="PTHR43711">
    <property type="entry name" value="TWO-COMPONENT HISTIDINE KINASE"/>
    <property type="match status" value="1"/>
</dbReference>
<dbReference type="AlphaFoldDB" id="A0A1H7L516"/>
<dbReference type="STRING" id="650850.SAMN04488129_105176"/>
<keyword evidence="12" id="KW-1185">Reference proteome</keyword>
<feature type="transmembrane region" description="Helical" evidence="8">
    <location>
        <begin position="189"/>
        <end position="211"/>
    </location>
</feature>
<feature type="domain" description="HAMP" evidence="10">
    <location>
        <begin position="213"/>
        <end position="266"/>
    </location>
</feature>
<dbReference type="GO" id="GO:0016020">
    <property type="term" value="C:membrane"/>
    <property type="evidence" value="ECO:0007669"/>
    <property type="project" value="UniProtKB-SubCell"/>
</dbReference>
<dbReference type="FunFam" id="3.30.565.10:FF:000010">
    <property type="entry name" value="Sensor histidine kinase RcsC"/>
    <property type="match status" value="1"/>
</dbReference>
<dbReference type="SMART" id="SM00304">
    <property type="entry name" value="HAMP"/>
    <property type="match status" value="1"/>
</dbReference>
<keyword evidence="8" id="KW-1133">Transmembrane helix</keyword>
<keyword evidence="4" id="KW-0597">Phosphoprotein</keyword>
<dbReference type="InterPro" id="IPR004358">
    <property type="entry name" value="Sig_transdc_His_kin-like_C"/>
</dbReference>
<dbReference type="Pfam" id="PF00512">
    <property type="entry name" value="HisKA"/>
    <property type="match status" value="1"/>
</dbReference>
<gene>
    <name evidence="11" type="ORF">SAMN04488129_105176</name>
</gene>
<evidence type="ECO:0000256" key="5">
    <source>
        <dbReference type="ARBA" id="ARBA00022679"/>
    </source>
</evidence>
<keyword evidence="5" id="KW-0808">Transferase</keyword>
<keyword evidence="8" id="KW-0812">Transmembrane</keyword>
<evidence type="ECO:0000259" key="10">
    <source>
        <dbReference type="PROSITE" id="PS50885"/>
    </source>
</evidence>
<feature type="transmembrane region" description="Helical" evidence="8">
    <location>
        <begin position="12"/>
        <end position="31"/>
    </location>
</feature>
<dbReference type="PRINTS" id="PR00344">
    <property type="entry name" value="BCTRLSENSOR"/>
</dbReference>
<dbReference type="Gene3D" id="1.10.287.130">
    <property type="match status" value="1"/>
</dbReference>
<protein>
    <recommendedName>
        <fullName evidence="3">histidine kinase</fullName>
        <ecNumber evidence="3">2.7.13.3</ecNumber>
    </recommendedName>
</protein>
<evidence type="ECO:0000259" key="9">
    <source>
        <dbReference type="PROSITE" id="PS50109"/>
    </source>
</evidence>
<dbReference type="InterPro" id="IPR003660">
    <property type="entry name" value="HAMP_dom"/>
</dbReference>
<accession>A0A1H7L516</accession>
<dbReference type="GO" id="GO:0000155">
    <property type="term" value="F:phosphorelay sensor kinase activity"/>
    <property type="evidence" value="ECO:0007669"/>
    <property type="project" value="InterPro"/>
</dbReference>
<dbReference type="SMART" id="SM00388">
    <property type="entry name" value="HisKA"/>
    <property type="match status" value="1"/>
</dbReference>
<dbReference type="SMART" id="SM00387">
    <property type="entry name" value="HATPase_c"/>
    <property type="match status" value="1"/>
</dbReference>
<keyword evidence="8" id="KW-0472">Membrane</keyword>
<organism evidence="11 12">
    <name type="scientific">Halomonas daqiaonensis</name>
    <dbReference type="NCBI Taxonomy" id="650850"/>
    <lineage>
        <taxon>Bacteria</taxon>
        <taxon>Pseudomonadati</taxon>
        <taxon>Pseudomonadota</taxon>
        <taxon>Gammaproteobacteria</taxon>
        <taxon>Oceanospirillales</taxon>
        <taxon>Halomonadaceae</taxon>
        <taxon>Halomonas</taxon>
    </lineage>
</organism>
<evidence type="ECO:0000313" key="12">
    <source>
        <dbReference type="Proteomes" id="UP000198807"/>
    </source>
</evidence>
<dbReference type="EC" id="2.7.13.3" evidence="3"/>
<dbReference type="InterPro" id="IPR003594">
    <property type="entry name" value="HATPase_dom"/>
</dbReference>
<comment type="subcellular location">
    <subcellularLocation>
        <location evidence="2">Membrane</location>
    </subcellularLocation>
</comment>
<reference evidence="12" key="1">
    <citation type="submission" date="2016-10" db="EMBL/GenBank/DDBJ databases">
        <authorList>
            <person name="Varghese N."/>
            <person name="Submissions S."/>
        </authorList>
    </citation>
    <scope>NUCLEOTIDE SEQUENCE [LARGE SCALE GENOMIC DNA]</scope>
    <source>
        <strain evidence="12">CGMCC 1.9150</strain>
    </source>
</reference>
<sequence length="535" mass="59111">MTLTGNWSIKAQVFIAPGIIILLMLTAILAFDQVLRRQHAAFLEVVHGPLARATTSTTQLLLSVSEVQADVLRYAQRRERLPEDDLVLVEIRRSILQRYSRIEATFEALRRDVEGTGESDVIVNIEDFLTIHRAVSERLIDGPPIDSVALSSIMAHYQQLQSYITELAERSLESAQQTADQAEQHVGRLAAVLMAGSAISIAFAVLITLYIGRAISLPITRLIGIMTSVAEGRPVVEVPGQSRRDEIGEMARAVGVFDQVTRESRRREKLLEEARRTAEQANVAKSVFLANVSHELRTPLTSILGFTRIIQRRLERYVWPQVDVRETKVGEAMTQVSDNIEIILTEGVRLTTLINNLLDLEKIEAGKMCWHLEAVEPHTLMALAADATAALHAQQGLHFEMALPETLPRVIADRDRVVQVLINLISNAVKFTPRGRIRCSATDLGDGSVELTVSDTGRGITPEDQRRIFEKFQQVGDTLTEKPTGTGLGLAICREIVEHLGGEIRVQSEPGKGSCFAFTLPVADSGPTTDMEESP</sequence>
<dbReference type="SUPFAM" id="SSF158472">
    <property type="entry name" value="HAMP domain-like"/>
    <property type="match status" value="1"/>
</dbReference>
<dbReference type="CDD" id="cd16922">
    <property type="entry name" value="HATPase_EvgS-ArcB-TorS-like"/>
    <property type="match status" value="1"/>
</dbReference>
<dbReference type="SUPFAM" id="SSF47384">
    <property type="entry name" value="Homodimeric domain of signal transducing histidine kinase"/>
    <property type="match status" value="1"/>
</dbReference>
<dbReference type="InterPro" id="IPR050736">
    <property type="entry name" value="Sensor_HK_Regulatory"/>
</dbReference>
<dbReference type="InterPro" id="IPR005467">
    <property type="entry name" value="His_kinase_dom"/>
</dbReference>
<dbReference type="PROSITE" id="PS50109">
    <property type="entry name" value="HIS_KIN"/>
    <property type="match status" value="1"/>
</dbReference>
<dbReference type="InterPro" id="IPR003661">
    <property type="entry name" value="HisK_dim/P_dom"/>
</dbReference>
<evidence type="ECO:0000313" key="11">
    <source>
        <dbReference type="EMBL" id="SEK94129.1"/>
    </source>
</evidence>
<evidence type="ECO:0000256" key="3">
    <source>
        <dbReference type="ARBA" id="ARBA00012438"/>
    </source>
</evidence>
<proteinExistence type="predicted"/>
<dbReference type="PANTHER" id="PTHR43711:SF30">
    <property type="entry name" value="HISTIDINE KINASE"/>
    <property type="match status" value="1"/>
</dbReference>
<feature type="domain" description="Histidine kinase" evidence="9">
    <location>
        <begin position="291"/>
        <end position="524"/>
    </location>
</feature>
<evidence type="ECO:0000256" key="6">
    <source>
        <dbReference type="ARBA" id="ARBA00022777"/>
    </source>
</evidence>
<dbReference type="Proteomes" id="UP000198807">
    <property type="component" value="Unassembled WGS sequence"/>
</dbReference>
<evidence type="ECO:0000256" key="2">
    <source>
        <dbReference type="ARBA" id="ARBA00004370"/>
    </source>
</evidence>
<dbReference type="SUPFAM" id="SSF55874">
    <property type="entry name" value="ATPase domain of HSP90 chaperone/DNA topoisomerase II/histidine kinase"/>
    <property type="match status" value="1"/>
</dbReference>
<dbReference type="InterPro" id="IPR036097">
    <property type="entry name" value="HisK_dim/P_sf"/>
</dbReference>
<evidence type="ECO:0000256" key="1">
    <source>
        <dbReference type="ARBA" id="ARBA00000085"/>
    </source>
</evidence>
<dbReference type="InterPro" id="IPR036890">
    <property type="entry name" value="HATPase_C_sf"/>
</dbReference>
<dbReference type="OrthoDB" id="9797243at2"/>
<evidence type="ECO:0000256" key="7">
    <source>
        <dbReference type="ARBA" id="ARBA00023012"/>
    </source>
</evidence>
<dbReference type="Pfam" id="PF02518">
    <property type="entry name" value="HATPase_c"/>
    <property type="match status" value="1"/>
</dbReference>
<evidence type="ECO:0000256" key="4">
    <source>
        <dbReference type="ARBA" id="ARBA00022553"/>
    </source>
</evidence>
<dbReference type="PROSITE" id="PS50885">
    <property type="entry name" value="HAMP"/>
    <property type="match status" value="1"/>
</dbReference>
<keyword evidence="7" id="KW-0902">Two-component regulatory system</keyword>
<dbReference type="CDD" id="cd00082">
    <property type="entry name" value="HisKA"/>
    <property type="match status" value="1"/>
</dbReference>
<comment type="catalytic activity">
    <reaction evidence="1">
        <text>ATP + protein L-histidine = ADP + protein N-phospho-L-histidine.</text>
        <dbReference type="EC" id="2.7.13.3"/>
    </reaction>
</comment>
<name>A0A1H7L516_9GAMM</name>
<evidence type="ECO:0000256" key="8">
    <source>
        <dbReference type="SAM" id="Phobius"/>
    </source>
</evidence>
<dbReference type="EMBL" id="FOBC01000005">
    <property type="protein sequence ID" value="SEK94129.1"/>
    <property type="molecule type" value="Genomic_DNA"/>
</dbReference>
<dbReference type="Gene3D" id="6.10.340.10">
    <property type="match status" value="1"/>
</dbReference>
<keyword evidence="6" id="KW-0418">Kinase</keyword>